<dbReference type="SUPFAM" id="SSF48371">
    <property type="entry name" value="ARM repeat"/>
    <property type="match status" value="1"/>
</dbReference>
<dbReference type="Gene3D" id="1.25.10.10">
    <property type="entry name" value="Leucine-rich Repeat Variant"/>
    <property type="match status" value="2"/>
</dbReference>
<sequence length="1129" mass="128847">MMIRKPQLDLLTVQSGLTAERRICDYIIENINNEERMLEAVLTLEQYFSQKQSLCALSLKSTELLSHVLDQVLRKCHSLEVKTVCIRIYSQIISSDCNHILKSRLIATAEPQLAHLFLSSVELQSAIWDCFAYHLMQTRKLAPIVRLLMSCVFATGWNRQKRILCMENLQGILKENPDAKMTHEDLSILLMFVLEKLLNCELREDEEITIQVLKIFAENIPPDELEDSATLLPKHLKSVFTTFKKEDYQRFFAEGRRECFHEPSPSSEPIKDDSIAAAEESNFANTMEQLNLRYCTEFANALQMCSLESKISPEKSTLSELEVEFPSILDVFLSLFKRCKPSTTRKLLDTMQIILDHVPPGVKHNHLSKITQALTWPLSDLDKSTRIMLSEILVGLCQHVPPGLVVEHLGKSITTAQAPEISLGILRAIIFILLLFHCEGLNPLNLCREISSLLDVDNNELKQMTFGCLAVLFDRTDWESTGTGEEWIKALLHLVAQKLSRLVDSTRICTMLTQLKSCLISRIRPFIDHEGIVQYKGSLYLHTRPPGISHGITTNIIGGRSDEAPQKEMRICGPLERSQVEASYSDRSNVGSPWTANTRTGLYGVKEHEPAEFFQINRNQISGPTNFEQPRKMYDIGRLQTQRQKQFYSHPKPTGPKESSYASIDREKRMKSMQVERIMSRNRLKQAGAEALDKPNLDRKSALTELTIKRPVSRFQKAQSESLLNRPDSSRKLAPIYRPPQKVRFVAEKNIKPERSLQANSCESQKLSRGPKITMRVPSLLKSLTSASSLDTPPITLSRHKSHVLKSANIRRQFNNMTLSGLARNSHNAISDAQLSRFRKQDITTRSPTRSPERSQKPFCSPVLLSHDNVLRYPKLNLRMGSENDLLIRMISAIEVGDWDDQLKGLKTFKHLMESINKEIMGKLVTNEFLMQRLIRGIIRAITNLRSQVSRCAVSSISLFGKYLHSTRRCHLLDVHANRLISALLRRVGADRSVKFLYNESFDAICSISQALNPSVVVNLLCLQVLEQKAKSAKTRVVIGDILRQRIEMITHNVEDFEDFLRQFTAEGMERLIKVAAILIEDRLSETRSHGREIFRMVSKIKDIRELCRQKLTDRMWRAIRPIFQVGHG</sequence>
<protein>
    <submittedName>
        <fullName evidence="2">Uncharacterized protein</fullName>
    </submittedName>
</protein>
<dbReference type="InterPro" id="IPR016024">
    <property type="entry name" value="ARM-type_fold"/>
</dbReference>
<dbReference type="Proteomes" id="UP000230066">
    <property type="component" value="Unassembled WGS sequence"/>
</dbReference>
<keyword evidence="3" id="KW-1185">Reference proteome</keyword>
<comment type="caution">
    <text evidence="2">The sequence shown here is derived from an EMBL/GenBank/DDBJ whole genome shotgun (WGS) entry which is preliminary data.</text>
</comment>
<name>A0A4E0RJC1_FASHE</name>
<organism evidence="2 3">
    <name type="scientific">Fasciola hepatica</name>
    <name type="common">Liver fluke</name>
    <dbReference type="NCBI Taxonomy" id="6192"/>
    <lineage>
        <taxon>Eukaryota</taxon>
        <taxon>Metazoa</taxon>
        <taxon>Spiralia</taxon>
        <taxon>Lophotrochozoa</taxon>
        <taxon>Platyhelminthes</taxon>
        <taxon>Trematoda</taxon>
        <taxon>Digenea</taxon>
        <taxon>Plagiorchiida</taxon>
        <taxon>Echinostomata</taxon>
        <taxon>Echinostomatoidea</taxon>
        <taxon>Fasciolidae</taxon>
        <taxon>Fasciola</taxon>
    </lineage>
</organism>
<accession>A0A4E0RJC1</accession>
<dbReference type="AlphaFoldDB" id="A0A4E0RJC1"/>
<dbReference type="EMBL" id="JXXN02000405">
    <property type="protein sequence ID" value="THD27503.1"/>
    <property type="molecule type" value="Genomic_DNA"/>
</dbReference>
<dbReference type="InterPro" id="IPR011989">
    <property type="entry name" value="ARM-like"/>
</dbReference>
<evidence type="ECO:0000313" key="3">
    <source>
        <dbReference type="Proteomes" id="UP000230066"/>
    </source>
</evidence>
<proteinExistence type="predicted"/>
<feature type="region of interest" description="Disordered" evidence="1">
    <location>
        <begin position="830"/>
        <end position="858"/>
    </location>
</feature>
<evidence type="ECO:0000256" key="1">
    <source>
        <dbReference type="SAM" id="MobiDB-lite"/>
    </source>
</evidence>
<evidence type="ECO:0000313" key="2">
    <source>
        <dbReference type="EMBL" id="THD27503.1"/>
    </source>
</evidence>
<gene>
    <name evidence="2" type="ORF">D915_000742</name>
</gene>
<reference evidence="2" key="1">
    <citation type="submission" date="2019-03" db="EMBL/GenBank/DDBJ databases">
        <title>Improved annotation for the trematode Fasciola hepatica.</title>
        <authorList>
            <person name="Choi Y.-J."/>
            <person name="Martin J."/>
            <person name="Mitreva M."/>
        </authorList>
    </citation>
    <scope>NUCLEOTIDE SEQUENCE [LARGE SCALE GENOMIC DNA]</scope>
</reference>